<dbReference type="EMBL" id="CP114588">
    <property type="protein sequence ID" value="WBA07636.1"/>
    <property type="molecule type" value="Genomic_DNA"/>
</dbReference>
<feature type="transmembrane region" description="Helical" evidence="6">
    <location>
        <begin position="325"/>
        <end position="347"/>
    </location>
</feature>
<comment type="subcellular location">
    <subcellularLocation>
        <location evidence="1">Cell membrane</location>
        <topology evidence="1">Multi-pass membrane protein</topology>
    </subcellularLocation>
</comment>
<evidence type="ECO:0000256" key="6">
    <source>
        <dbReference type="SAM" id="Phobius"/>
    </source>
</evidence>
<feature type="transmembrane region" description="Helical" evidence="6">
    <location>
        <begin position="368"/>
        <end position="390"/>
    </location>
</feature>
<evidence type="ECO:0000256" key="1">
    <source>
        <dbReference type="ARBA" id="ARBA00004651"/>
    </source>
</evidence>
<dbReference type="Pfam" id="PF13567">
    <property type="entry name" value="DUF4131"/>
    <property type="match status" value="1"/>
</dbReference>
<evidence type="ECO:0000313" key="8">
    <source>
        <dbReference type="EMBL" id="WBA07636.1"/>
    </source>
</evidence>
<dbReference type="PANTHER" id="PTHR30619">
    <property type="entry name" value="DNA INTERNALIZATION/COMPETENCE PROTEIN COMEC/REC2"/>
    <property type="match status" value="1"/>
</dbReference>
<dbReference type="NCBIfam" id="TIGR00360">
    <property type="entry name" value="ComEC_N-term"/>
    <property type="match status" value="1"/>
</dbReference>
<dbReference type="SMART" id="SM00849">
    <property type="entry name" value="Lactamase_B"/>
    <property type="match status" value="1"/>
</dbReference>
<dbReference type="InterPro" id="IPR004477">
    <property type="entry name" value="ComEC_N"/>
</dbReference>
<dbReference type="Gene3D" id="3.60.15.10">
    <property type="entry name" value="Ribonuclease Z/Hydroxyacylglutathione hydrolase-like"/>
    <property type="match status" value="1"/>
</dbReference>
<dbReference type="GO" id="GO:0030420">
    <property type="term" value="P:establishment of competence for transformation"/>
    <property type="evidence" value="ECO:0007669"/>
    <property type="project" value="InterPro"/>
</dbReference>
<feature type="transmembrane region" description="Helical" evidence="6">
    <location>
        <begin position="458"/>
        <end position="477"/>
    </location>
</feature>
<proteinExistence type="predicted"/>
<dbReference type="Pfam" id="PF03772">
    <property type="entry name" value="Competence"/>
    <property type="match status" value="1"/>
</dbReference>
<feature type="transmembrane region" description="Helical" evidence="6">
    <location>
        <begin position="300"/>
        <end position="319"/>
    </location>
</feature>
<keyword evidence="4 6" id="KW-1133">Transmembrane helix</keyword>
<dbReference type="CDD" id="cd07731">
    <property type="entry name" value="ComA-like_MBL-fold"/>
    <property type="match status" value="1"/>
</dbReference>
<evidence type="ECO:0000256" key="2">
    <source>
        <dbReference type="ARBA" id="ARBA00022475"/>
    </source>
</evidence>
<feature type="transmembrane region" description="Helical" evidence="6">
    <location>
        <begin position="258"/>
        <end position="280"/>
    </location>
</feature>
<feature type="transmembrane region" description="Helical" evidence="6">
    <location>
        <begin position="43"/>
        <end position="63"/>
    </location>
</feature>
<evidence type="ECO:0000256" key="5">
    <source>
        <dbReference type="ARBA" id="ARBA00023136"/>
    </source>
</evidence>
<evidence type="ECO:0000259" key="7">
    <source>
        <dbReference type="SMART" id="SM00849"/>
    </source>
</evidence>
<dbReference type="InterPro" id="IPR001279">
    <property type="entry name" value="Metallo-B-lactamas"/>
</dbReference>
<dbReference type="Proteomes" id="UP001164748">
    <property type="component" value="Chromosome"/>
</dbReference>
<feature type="transmembrane region" description="Helical" evidence="6">
    <location>
        <begin position="7"/>
        <end position="37"/>
    </location>
</feature>
<protein>
    <submittedName>
        <fullName evidence="8">DNA internalization-related competence protein ComEC/Rec2</fullName>
    </submittedName>
</protein>
<dbReference type="AlphaFoldDB" id="A0AA47KIN2"/>
<dbReference type="NCBIfam" id="TIGR00361">
    <property type="entry name" value="ComEC_Rec2"/>
    <property type="match status" value="1"/>
</dbReference>
<dbReference type="InterPro" id="IPR052159">
    <property type="entry name" value="Competence_DNA_uptake"/>
</dbReference>
<accession>A0AA47KIN2</accession>
<dbReference type="GO" id="GO:0005886">
    <property type="term" value="C:plasma membrane"/>
    <property type="evidence" value="ECO:0007669"/>
    <property type="project" value="UniProtKB-SubCell"/>
</dbReference>
<feature type="domain" description="Metallo-beta-lactamase" evidence="7">
    <location>
        <begin position="513"/>
        <end position="672"/>
    </location>
</feature>
<sequence length="766" mass="84847">MTLTFTLTAALAVLSLPWWPMLPPIWVCIMTVIVFFIGWKRRWWWLAGSALGLTWAVLSASLYQADVIHVISHQEDTTISGTVGTLFSAKTGAQAIIFDVDKINQTRLPPFRSARVRVYWQSPPYPKQGERWQLLVTFKPPYGRLNEAGFDAEQYYVARRVHAKARLKQATRLTEQVSWRQQLLDKLSPVLSPLAFGPHLLALSLGEREWLTPADWDTLTRSGLAHLMAISGLHIGLAYGIGWQIGRWARVFLPERRLFLWLPLYVAVGVASLYAALAGFALPTQRALIALMLVSITKRLGARISLLNLLQLTLLLVLLRDPFAGFSVSFWLSFAAVGALCIAHYSLTHVASGGRKHTRPWLRPIKQLIGIQLILLVGMLPLQLGLFAGISAAATPINLVAVPWVGMVTVPLVFVGLLSESLSLSRVADWVWGGANASLQPVMALADQAADTWLPAPVTSAGWAISAMVLVWGLYGWRWHRLKAVMLVLVAAVVAWREPNPVNWQIDVLDVGHGLAVLISKNNRAVLYDTGNRWQVGGIAQAVIAPILTHRQVRQLDGLILSHGDSDHDGGAEFISATYSPQWRRASERRDGYQACVAGERWRWQGLTFSVLWPPAKKSRADNDDSCVIRVSGDGRSVLLTGDIEASGEADLLASLTDKQALNSDIILVPHHGSASSSSSAFIRAVDPIWGVASTGLLNPWQLPSQAVTLAYQNAGITWLDTAANGQVRWQDVGSGWQLTRWRQDRSDYWYRQMFKRRPVYLDADL</sequence>
<feature type="transmembrane region" description="Helical" evidence="6">
    <location>
        <begin position="396"/>
        <end position="418"/>
    </location>
</feature>
<dbReference type="InterPro" id="IPR036866">
    <property type="entry name" value="RibonucZ/Hydroxyglut_hydro"/>
</dbReference>
<dbReference type="InterPro" id="IPR035681">
    <property type="entry name" value="ComA-like_MBL"/>
</dbReference>
<feature type="transmembrane region" description="Helical" evidence="6">
    <location>
        <begin position="224"/>
        <end position="246"/>
    </location>
</feature>
<evidence type="ECO:0000256" key="3">
    <source>
        <dbReference type="ARBA" id="ARBA00022692"/>
    </source>
</evidence>
<evidence type="ECO:0000313" key="9">
    <source>
        <dbReference type="Proteomes" id="UP001164748"/>
    </source>
</evidence>
<dbReference type="InterPro" id="IPR025405">
    <property type="entry name" value="DUF4131"/>
</dbReference>
<evidence type="ECO:0000256" key="4">
    <source>
        <dbReference type="ARBA" id="ARBA00022989"/>
    </source>
</evidence>
<dbReference type="RefSeq" id="WP_269578270.1">
    <property type="nucleotide sequence ID" value="NZ_CP114588.1"/>
</dbReference>
<dbReference type="InterPro" id="IPR004797">
    <property type="entry name" value="Competence_ComEC/Rec2"/>
</dbReference>
<dbReference type="Pfam" id="PF00753">
    <property type="entry name" value="Lactamase_B"/>
    <property type="match status" value="1"/>
</dbReference>
<dbReference type="PANTHER" id="PTHR30619:SF1">
    <property type="entry name" value="RECOMBINATION PROTEIN 2"/>
    <property type="match status" value="1"/>
</dbReference>
<name>A0AA47KIN2_9GAMM</name>
<keyword evidence="3 6" id="KW-0812">Transmembrane</keyword>
<reference evidence="8" key="1">
    <citation type="submission" date="2022-09" db="EMBL/GenBank/DDBJ databases">
        <authorList>
            <person name="Li Z.-J."/>
        </authorList>
    </citation>
    <scope>NUCLEOTIDE SEQUENCE</scope>
    <source>
        <strain evidence="8">TGB11</strain>
    </source>
</reference>
<organism evidence="8 9">
    <name type="scientific">Salinivibrio kushneri</name>
    <dbReference type="NCBI Taxonomy" id="1908198"/>
    <lineage>
        <taxon>Bacteria</taxon>
        <taxon>Pseudomonadati</taxon>
        <taxon>Pseudomonadota</taxon>
        <taxon>Gammaproteobacteria</taxon>
        <taxon>Vibrionales</taxon>
        <taxon>Vibrionaceae</taxon>
        <taxon>Salinivibrio</taxon>
    </lineage>
</organism>
<dbReference type="SUPFAM" id="SSF56281">
    <property type="entry name" value="Metallo-hydrolase/oxidoreductase"/>
    <property type="match status" value="1"/>
</dbReference>
<keyword evidence="5 6" id="KW-0472">Membrane</keyword>
<keyword evidence="2" id="KW-1003">Cell membrane</keyword>
<gene>
    <name evidence="8" type="ORF">N8M53_07090</name>
</gene>